<dbReference type="InterPro" id="IPR027385">
    <property type="entry name" value="Beta-barrel_OMP"/>
</dbReference>
<sequence>MRNLLLAAGVLALNVGTAAGQDQVYDWAGAYIGLQAGHGWGDADHVTHSATLFPFTHNDIDGFVGGAYVGFNHQFPNKIIVSVEGDIAWTNLQGGPDLSVNAAGIPDGAATAETDVEWTGAVRARLGYSVGRVLPYIAGGLAIAKADTNSSRGMYNGQVRDVLAGWTLGGGAEYAATDQLVMRLEYRYSDFGRASATTYPPVNALQSLDLKTHDVRFGIAYKF</sequence>
<dbReference type="InterPro" id="IPR051692">
    <property type="entry name" value="OMP-like"/>
</dbReference>
<organism evidence="7 8">
    <name type="scientific">Aminobacter niigataensis</name>
    <dbReference type="NCBI Taxonomy" id="83265"/>
    <lineage>
        <taxon>Bacteria</taxon>
        <taxon>Pseudomonadati</taxon>
        <taxon>Pseudomonadota</taxon>
        <taxon>Alphaproteobacteria</taxon>
        <taxon>Hyphomicrobiales</taxon>
        <taxon>Phyllobacteriaceae</taxon>
        <taxon>Aminobacter</taxon>
    </lineage>
</organism>
<evidence type="ECO:0000256" key="4">
    <source>
        <dbReference type="ARBA" id="ARBA00023237"/>
    </source>
</evidence>
<dbReference type="RefSeq" id="WP_183261416.1">
    <property type="nucleotide sequence ID" value="NZ_BAAAVZ010000003.1"/>
</dbReference>
<proteinExistence type="inferred from homology"/>
<dbReference type="Proteomes" id="UP000539538">
    <property type="component" value="Unassembled WGS sequence"/>
</dbReference>
<dbReference type="SUPFAM" id="SSF56925">
    <property type="entry name" value="OMPA-like"/>
    <property type="match status" value="1"/>
</dbReference>
<evidence type="ECO:0000313" key="7">
    <source>
        <dbReference type="EMBL" id="MBB4649554.1"/>
    </source>
</evidence>
<evidence type="ECO:0000259" key="6">
    <source>
        <dbReference type="Pfam" id="PF13505"/>
    </source>
</evidence>
<evidence type="ECO:0000256" key="5">
    <source>
        <dbReference type="ARBA" id="ARBA00038306"/>
    </source>
</evidence>
<reference evidence="7 8" key="1">
    <citation type="submission" date="2020-08" db="EMBL/GenBank/DDBJ databases">
        <title>Genomic Encyclopedia of Type Strains, Phase IV (KMG-IV): sequencing the most valuable type-strain genomes for metagenomic binning, comparative biology and taxonomic classification.</title>
        <authorList>
            <person name="Goeker M."/>
        </authorList>
    </citation>
    <scope>NUCLEOTIDE SEQUENCE [LARGE SCALE GENOMIC DNA]</scope>
    <source>
        <strain evidence="7 8">DSM 7050</strain>
    </source>
</reference>
<evidence type="ECO:0000256" key="3">
    <source>
        <dbReference type="ARBA" id="ARBA00023136"/>
    </source>
</evidence>
<keyword evidence="2" id="KW-0732">Signal</keyword>
<keyword evidence="4" id="KW-0998">Cell outer membrane</keyword>
<evidence type="ECO:0000256" key="1">
    <source>
        <dbReference type="ARBA" id="ARBA00004442"/>
    </source>
</evidence>
<comment type="subcellular location">
    <subcellularLocation>
        <location evidence="1">Cell outer membrane</location>
    </subcellularLocation>
</comment>
<accession>A0ABR6KYF8</accession>
<dbReference type="PANTHER" id="PTHR34001:SF3">
    <property type="entry name" value="BLL7405 PROTEIN"/>
    <property type="match status" value="1"/>
</dbReference>
<comment type="similarity">
    <text evidence="5">Belongs to the Omp25/RopB family.</text>
</comment>
<dbReference type="Pfam" id="PF13505">
    <property type="entry name" value="OMP_b-brl"/>
    <property type="match status" value="1"/>
</dbReference>
<dbReference type="PANTHER" id="PTHR34001">
    <property type="entry name" value="BLL7405 PROTEIN"/>
    <property type="match status" value="1"/>
</dbReference>
<keyword evidence="8" id="KW-1185">Reference proteome</keyword>
<keyword evidence="3" id="KW-0472">Membrane</keyword>
<name>A0ABR6KYF8_9HYPH</name>
<comment type="caution">
    <text evidence="7">The sequence shown here is derived from an EMBL/GenBank/DDBJ whole genome shotgun (WGS) entry which is preliminary data.</text>
</comment>
<feature type="domain" description="Outer membrane protein beta-barrel" evidence="6">
    <location>
        <begin position="7"/>
        <end position="223"/>
    </location>
</feature>
<dbReference type="Gene3D" id="2.40.160.20">
    <property type="match status" value="1"/>
</dbReference>
<gene>
    <name evidence="7" type="ORF">GGQ99_001276</name>
</gene>
<evidence type="ECO:0000256" key="2">
    <source>
        <dbReference type="ARBA" id="ARBA00022729"/>
    </source>
</evidence>
<dbReference type="InterPro" id="IPR011250">
    <property type="entry name" value="OMP/PagP_B-barrel"/>
</dbReference>
<evidence type="ECO:0000313" key="8">
    <source>
        <dbReference type="Proteomes" id="UP000539538"/>
    </source>
</evidence>
<dbReference type="EMBL" id="JACHOT010000001">
    <property type="protein sequence ID" value="MBB4649554.1"/>
    <property type="molecule type" value="Genomic_DNA"/>
</dbReference>
<protein>
    <submittedName>
        <fullName evidence="7">Outer membrane immunogenic protein</fullName>
    </submittedName>
</protein>